<feature type="domain" description="Gfd2/YDR514C-like C-terminal" evidence="2">
    <location>
        <begin position="166"/>
        <end position="353"/>
    </location>
</feature>
<dbReference type="InterPro" id="IPR040151">
    <property type="entry name" value="Gfd2/YDR514C-like"/>
</dbReference>
<protein>
    <recommendedName>
        <fullName evidence="2">Gfd2/YDR514C-like C-terminal domain-containing protein</fullName>
    </recommendedName>
</protein>
<accession>A0A9P3L6N0</accession>
<feature type="region of interest" description="Disordered" evidence="1">
    <location>
        <begin position="359"/>
        <end position="391"/>
    </location>
</feature>
<reference evidence="3 4" key="1">
    <citation type="submission" date="2021-08" db="EMBL/GenBank/DDBJ databases">
        <title>Draft Genome Sequence of Phanerochaete sordida strain YK-624.</title>
        <authorList>
            <person name="Mori T."/>
            <person name="Dohra H."/>
            <person name="Suzuki T."/>
            <person name="Kawagishi H."/>
            <person name="Hirai H."/>
        </authorList>
    </citation>
    <scope>NUCLEOTIDE SEQUENCE [LARGE SCALE GENOMIC DNA]</scope>
    <source>
        <strain evidence="3 4">YK-624</strain>
    </source>
</reference>
<dbReference type="InterPro" id="IPR036397">
    <property type="entry name" value="RNaseH_sf"/>
</dbReference>
<evidence type="ECO:0000313" key="4">
    <source>
        <dbReference type="Proteomes" id="UP000703269"/>
    </source>
</evidence>
<dbReference type="OrthoDB" id="5953249at2759"/>
<sequence>MGGPAVEHGYYRFTDVFFEWVKMIPNEEDKGPLRAIISHSALVDPGHPLRKPGAEGIELYIATFLSGESRPVFSSAQLEFIQQWLYAMGLTKGPIPLPGIDWLIRREEMASLSPELFNDAAHLKKTIKTIEKNNKRLKGAGSSLITARRLKFERVRELWAAKTGSWLAIDMEAWEYDHKLVTEFGWSRVTWRDGEAVEDNAHWIVKEYRDSKVNGTYVRDRKFWYDYGDSELVPKRELKDRVAALIHESAANGPLYLVFHDASQDVKYLQSSAIEAPLGNLSSVLPDTTPTEGMFQVDTAELFSALTGDSNFRALERVCTLLKVGQLEPRMNLDNLHNAGNDAHATILCLKSMASGDSIDTQREKRWPGQTSATENKTIFSPYEDDVDEDEPEDIMREAAEAYSAL</sequence>
<dbReference type="EMBL" id="BPQB01000001">
    <property type="protein sequence ID" value="GJE84206.1"/>
    <property type="molecule type" value="Genomic_DNA"/>
</dbReference>
<name>A0A9P3L6N0_9APHY</name>
<dbReference type="GO" id="GO:0003676">
    <property type="term" value="F:nucleic acid binding"/>
    <property type="evidence" value="ECO:0007669"/>
    <property type="project" value="InterPro"/>
</dbReference>
<dbReference type="Pfam" id="PF21762">
    <property type="entry name" value="DEDDh_C"/>
    <property type="match status" value="1"/>
</dbReference>
<dbReference type="GO" id="GO:0005634">
    <property type="term" value="C:nucleus"/>
    <property type="evidence" value="ECO:0007669"/>
    <property type="project" value="TreeGrafter"/>
</dbReference>
<gene>
    <name evidence="3" type="ORF">PsYK624_002820</name>
</gene>
<evidence type="ECO:0000256" key="1">
    <source>
        <dbReference type="SAM" id="MobiDB-lite"/>
    </source>
</evidence>
<dbReference type="SUPFAM" id="SSF53098">
    <property type="entry name" value="Ribonuclease H-like"/>
    <property type="match status" value="1"/>
</dbReference>
<dbReference type="Proteomes" id="UP000703269">
    <property type="component" value="Unassembled WGS sequence"/>
</dbReference>
<organism evidence="3 4">
    <name type="scientific">Phanerochaete sordida</name>
    <dbReference type="NCBI Taxonomy" id="48140"/>
    <lineage>
        <taxon>Eukaryota</taxon>
        <taxon>Fungi</taxon>
        <taxon>Dikarya</taxon>
        <taxon>Basidiomycota</taxon>
        <taxon>Agaricomycotina</taxon>
        <taxon>Agaricomycetes</taxon>
        <taxon>Polyporales</taxon>
        <taxon>Phanerochaetaceae</taxon>
        <taxon>Phanerochaete</taxon>
    </lineage>
</organism>
<feature type="compositionally biased region" description="Polar residues" evidence="1">
    <location>
        <begin position="369"/>
        <end position="379"/>
    </location>
</feature>
<dbReference type="PANTHER" id="PTHR28083">
    <property type="entry name" value="GOOD FOR FULL DBP5 ACTIVITY PROTEIN 2"/>
    <property type="match status" value="1"/>
</dbReference>
<dbReference type="InterPro" id="IPR012337">
    <property type="entry name" value="RNaseH-like_sf"/>
</dbReference>
<dbReference type="PANTHER" id="PTHR28083:SF1">
    <property type="entry name" value="GOOD FOR FULL DBP5 ACTIVITY PROTEIN 2"/>
    <property type="match status" value="1"/>
</dbReference>
<dbReference type="AlphaFoldDB" id="A0A9P3L6N0"/>
<keyword evidence="4" id="KW-1185">Reference proteome</keyword>
<evidence type="ECO:0000259" key="2">
    <source>
        <dbReference type="Pfam" id="PF21762"/>
    </source>
</evidence>
<dbReference type="Gene3D" id="3.30.420.10">
    <property type="entry name" value="Ribonuclease H-like superfamily/Ribonuclease H"/>
    <property type="match status" value="1"/>
</dbReference>
<proteinExistence type="predicted"/>
<evidence type="ECO:0000313" key="3">
    <source>
        <dbReference type="EMBL" id="GJE84206.1"/>
    </source>
</evidence>
<dbReference type="InterPro" id="IPR048519">
    <property type="entry name" value="Gfd2/YDR514C-like_C"/>
</dbReference>
<comment type="caution">
    <text evidence="3">The sequence shown here is derived from an EMBL/GenBank/DDBJ whole genome shotgun (WGS) entry which is preliminary data.</text>
</comment>